<protein>
    <recommendedName>
        <fullName evidence="3">t-SNARE coiled-coil homology domain-containing protein</fullName>
    </recommendedName>
</protein>
<dbReference type="GO" id="GO:0005484">
    <property type="term" value="F:SNAP receptor activity"/>
    <property type="evidence" value="ECO:0007669"/>
    <property type="project" value="TreeGrafter"/>
</dbReference>
<evidence type="ECO:0000256" key="2">
    <source>
        <dbReference type="SAM" id="MobiDB-lite"/>
    </source>
</evidence>
<dbReference type="OrthoDB" id="18679at2759"/>
<dbReference type="GO" id="GO:0005886">
    <property type="term" value="C:plasma membrane"/>
    <property type="evidence" value="ECO:0007669"/>
    <property type="project" value="TreeGrafter"/>
</dbReference>
<evidence type="ECO:0000259" key="3">
    <source>
        <dbReference type="PROSITE" id="PS50192"/>
    </source>
</evidence>
<dbReference type="GO" id="GO:0019905">
    <property type="term" value="F:syntaxin binding"/>
    <property type="evidence" value="ECO:0007669"/>
    <property type="project" value="TreeGrafter"/>
</dbReference>
<accession>A0A8J2LTU9</accession>
<dbReference type="SMART" id="SM00397">
    <property type="entry name" value="t_SNARE"/>
    <property type="match status" value="2"/>
</dbReference>
<dbReference type="PROSITE" id="PS50192">
    <property type="entry name" value="T_SNARE"/>
    <property type="match status" value="1"/>
</dbReference>
<dbReference type="Proteomes" id="UP000708208">
    <property type="component" value="Unassembled WGS sequence"/>
</dbReference>
<dbReference type="PANTHER" id="PTHR19305:SF9">
    <property type="entry name" value="SYNAPTOSOMAL-ASSOCIATED PROTEIN 29"/>
    <property type="match status" value="1"/>
</dbReference>
<evidence type="ECO:0000313" key="4">
    <source>
        <dbReference type="EMBL" id="CAG7838150.1"/>
    </source>
</evidence>
<feature type="domain" description="T-SNARE coiled-coil homology" evidence="3">
    <location>
        <begin position="155"/>
        <end position="217"/>
    </location>
</feature>
<keyword evidence="5" id="KW-1185">Reference proteome</keyword>
<organism evidence="4 5">
    <name type="scientific">Allacma fusca</name>
    <dbReference type="NCBI Taxonomy" id="39272"/>
    <lineage>
        <taxon>Eukaryota</taxon>
        <taxon>Metazoa</taxon>
        <taxon>Ecdysozoa</taxon>
        <taxon>Arthropoda</taxon>
        <taxon>Hexapoda</taxon>
        <taxon>Collembola</taxon>
        <taxon>Symphypleona</taxon>
        <taxon>Sminthuridae</taxon>
        <taxon>Allacma</taxon>
    </lineage>
</organism>
<comment type="similarity">
    <text evidence="1">Belongs to the SNAP-25 family.</text>
</comment>
<sequence>MGLEKEIASVQSQKELDSMRLQAKRKRIATLESTREMVNLFHQCEDAGISTWVNLKRQDATLGRVESKMDQMHSNLVTADKTLVKIEKGERACCWCSFCPSCKSKPKEDNPNLWRPVVAAKNRSWDDNKEGHFRLKSTPTPMISEKDPQLPKDSIGTETEIDQNLDQVSIMVKNLKTIALEVGQEVTVGNEQLDRLNLKTASNVRTIHSMTKRVKVLV</sequence>
<evidence type="ECO:0000313" key="5">
    <source>
        <dbReference type="Proteomes" id="UP000708208"/>
    </source>
</evidence>
<dbReference type="GO" id="GO:0006906">
    <property type="term" value="P:vesicle fusion"/>
    <property type="evidence" value="ECO:0007669"/>
    <property type="project" value="TreeGrafter"/>
</dbReference>
<dbReference type="PANTHER" id="PTHR19305">
    <property type="entry name" value="SYNAPTOSOMAL ASSOCIATED PROTEIN"/>
    <property type="match status" value="1"/>
</dbReference>
<dbReference type="InterPro" id="IPR000727">
    <property type="entry name" value="T_SNARE_dom"/>
</dbReference>
<dbReference type="GO" id="GO:0031201">
    <property type="term" value="C:SNARE complex"/>
    <property type="evidence" value="ECO:0007669"/>
    <property type="project" value="TreeGrafter"/>
</dbReference>
<feature type="region of interest" description="Disordered" evidence="2">
    <location>
        <begin position="129"/>
        <end position="151"/>
    </location>
</feature>
<evidence type="ECO:0000256" key="1">
    <source>
        <dbReference type="ARBA" id="ARBA00009480"/>
    </source>
</evidence>
<comment type="caution">
    <text evidence="4">The sequence shown here is derived from an EMBL/GenBank/DDBJ whole genome shotgun (WGS) entry which is preliminary data.</text>
</comment>
<dbReference type="EMBL" id="CAJVCH010571649">
    <property type="protein sequence ID" value="CAG7838150.1"/>
    <property type="molecule type" value="Genomic_DNA"/>
</dbReference>
<proteinExistence type="inferred from homology"/>
<dbReference type="AlphaFoldDB" id="A0A8J2LTU9"/>
<reference evidence="4" key="1">
    <citation type="submission" date="2021-06" db="EMBL/GenBank/DDBJ databases">
        <authorList>
            <person name="Hodson N. C."/>
            <person name="Mongue J. A."/>
            <person name="Jaron S. K."/>
        </authorList>
    </citation>
    <scope>NUCLEOTIDE SEQUENCE</scope>
</reference>
<name>A0A8J2LTU9_9HEXA</name>
<gene>
    <name evidence="4" type="ORF">AFUS01_LOCUS47146</name>
</gene>
<dbReference type="GO" id="GO:0006887">
    <property type="term" value="P:exocytosis"/>
    <property type="evidence" value="ECO:0007669"/>
    <property type="project" value="TreeGrafter"/>
</dbReference>